<dbReference type="GeneID" id="29673074"/>
<feature type="transmembrane region" description="Helical" evidence="1">
    <location>
        <begin position="128"/>
        <end position="150"/>
    </location>
</feature>
<feature type="transmembrane region" description="Helical" evidence="1">
    <location>
        <begin position="5"/>
        <end position="25"/>
    </location>
</feature>
<keyword evidence="1" id="KW-0812">Transmembrane</keyword>
<dbReference type="Pfam" id="PF06695">
    <property type="entry name" value="Sm_multidrug_ex"/>
    <property type="match status" value="1"/>
</dbReference>
<dbReference type="STRING" id="519441.Smon_0683"/>
<organism evidence="2 3">
    <name type="scientific">Streptobacillus moniliformis (strain ATCC 14647 / DSM 12112 / NCTC 10651 / 9901)</name>
    <dbReference type="NCBI Taxonomy" id="519441"/>
    <lineage>
        <taxon>Bacteria</taxon>
        <taxon>Fusobacteriati</taxon>
        <taxon>Fusobacteriota</taxon>
        <taxon>Fusobacteriia</taxon>
        <taxon>Fusobacteriales</taxon>
        <taxon>Leptotrichiaceae</taxon>
        <taxon>Streptobacillus</taxon>
    </lineage>
</organism>
<evidence type="ECO:0000313" key="2">
    <source>
        <dbReference type="EMBL" id="ACZ01156.1"/>
    </source>
</evidence>
<gene>
    <name evidence="2" type="ordered locus">Smon_0683</name>
</gene>
<keyword evidence="1" id="KW-1133">Transmembrane helix</keyword>
<dbReference type="PANTHER" id="PTHR36007:SF2">
    <property type="entry name" value="TRANSPORT PROTEIN-RELATED"/>
    <property type="match status" value="1"/>
</dbReference>
<sequence length="154" mass="17188">MLLKYIYILIISAIPFIELRGAIPASQILELPLFSSIIVSIVGNILPIPFVYFFAKKILEFGKENKYFCKIFKMILDKGHKIGEKIISKSENGFFLALLLFVAIPLPGTGAYSAMLGASFLDIDFKKSFFAIFLGIIIAGFIVAIITYFFKATI</sequence>
<dbReference type="eggNOG" id="COG2426">
    <property type="taxonomic scope" value="Bacteria"/>
</dbReference>
<protein>
    <submittedName>
        <fullName evidence="2">Small multi-drug export</fullName>
    </submittedName>
</protein>
<proteinExistence type="predicted"/>
<keyword evidence="1" id="KW-0472">Membrane</keyword>
<feature type="transmembrane region" description="Helical" evidence="1">
    <location>
        <begin position="94"/>
        <end position="116"/>
    </location>
</feature>
<dbReference type="InterPro" id="IPR009577">
    <property type="entry name" value="Sm_multidrug_ex"/>
</dbReference>
<keyword evidence="3" id="KW-1185">Reference proteome</keyword>
<dbReference type="PANTHER" id="PTHR36007">
    <property type="entry name" value="TRANSPORT PROTEIN-RELATED"/>
    <property type="match status" value="1"/>
</dbReference>
<dbReference type="Proteomes" id="UP000002072">
    <property type="component" value="Chromosome"/>
</dbReference>
<name>D1AXY0_STRM9</name>
<feature type="transmembrane region" description="Helical" evidence="1">
    <location>
        <begin position="31"/>
        <end position="55"/>
    </location>
</feature>
<dbReference type="RefSeq" id="WP_012858707.1">
    <property type="nucleotide sequence ID" value="NC_013515.1"/>
</dbReference>
<dbReference type="OrthoDB" id="360192at2"/>
<dbReference type="HOGENOM" id="CLU_075669_1_0_0"/>
<accession>D1AXY0</accession>
<dbReference type="AlphaFoldDB" id="D1AXY0"/>
<evidence type="ECO:0000256" key="1">
    <source>
        <dbReference type="SAM" id="Phobius"/>
    </source>
</evidence>
<dbReference type="KEGG" id="smf:Smon_0683"/>
<reference evidence="2 3" key="1">
    <citation type="journal article" date="2009" name="Stand. Genomic Sci.">
        <title>Complete genome sequence of Streptobacillus moniliformis type strain (9901T).</title>
        <authorList>
            <person name="Nolan M."/>
            <person name="Gronow S."/>
            <person name="Lapidus A."/>
            <person name="Ivanova N."/>
            <person name="Copeland A."/>
            <person name="Lucas S."/>
            <person name="Del Rio T.G."/>
            <person name="Chen F."/>
            <person name="Tice H."/>
            <person name="Pitluck S."/>
            <person name="Cheng J.F."/>
            <person name="Sims D."/>
            <person name="Meincke L."/>
            <person name="Bruce D."/>
            <person name="Goodwin L."/>
            <person name="Brettin T."/>
            <person name="Han C."/>
            <person name="Detter J.C."/>
            <person name="Ovchinikova G."/>
            <person name="Pati A."/>
            <person name="Mavromatis K."/>
            <person name="Mikhailova N."/>
            <person name="Chen A."/>
            <person name="Palaniappan K."/>
            <person name="Land M."/>
            <person name="Hauser L."/>
            <person name="Chang Y.J."/>
            <person name="Jeffries C.D."/>
            <person name="Rohde M."/>
            <person name="Sproer C."/>
            <person name="Goker M."/>
            <person name="Bristow J."/>
            <person name="Eisen J.A."/>
            <person name="Markowitz V."/>
            <person name="Hugenholtz P."/>
            <person name="Kyrpides N.C."/>
            <person name="Klenk H.P."/>
            <person name="Chain P."/>
        </authorList>
    </citation>
    <scope>NUCLEOTIDE SEQUENCE [LARGE SCALE GENOMIC DNA]</scope>
    <source>
        <strain evidence="3">ATCC 14647 / DSM 12112 / NCTC 10651 / 9901</strain>
    </source>
</reference>
<evidence type="ECO:0000313" key="3">
    <source>
        <dbReference type="Proteomes" id="UP000002072"/>
    </source>
</evidence>
<dbReference type="EMBL" id="CP001779">
    <property type="protein sequence ID" value="ACZ01156.1"/>
    <property type="molecule type" value="Genomic_DNA"/>
</dbReference>